<evidence type="ECO:0000256" key="2">
    <source>
        <dbReference type="ARBA" id="ARBA00023315"/>
    </source>
</evidence>
<evidence type="ECO:0000259" key="4">
    <source>
        <dbReference type="Pfam" id="PF08545"/>
    </source>
</evidence>
<keyword evidence="2" id="KW-0012">Acyltransferase</keyword>
<gene>
    <name evidence="5" type="ORF">H8R23_08710</name>
</gene>
<organism evidence="5 6">
    <name type="scientific">Flavobacterium kayseriense</name>
    <dbReference type="NCBI Taxonomy" id="2764714"/>
    <lineage>
        <taxon>Bacteria</taxon>
        <taxon>Pseudomonadati</taxon>
        <taxon>Bacteroidota</taxon>
        <taxon>Flavobacteriia</taxon>
        <taxon>Flavobacteriales</taxon>
        <taxon>Flavobacteriaceae</taxon>
        <taxon>Flavobacterium</taxon>
    </lineage>
</organism>
<keyword evidence="1" id="KW-0808">Transferase</keyword>
<dbReference type="InterPro" id="IPR013751">
    <property type="entry name" value="ACP_syn_III_N"/>
</dbReference>
<feature type="domain" description="Beta-ketoacyl-[acyl-carrier-protein] synthase III C-terminal" evidence="3">
    <location>
        <begin position="254"/>
        <end position="340"/>
    </location>
</feature>
<dbReference type="Gene3D" id="3.40.47.10">
    <property type="match status" value="1"/>
</dbReference>
<comment type="caution">
    <text evidence="5">The sequence shown here is derived from an EMBL/GenBank/DDBJ whole genome shotgun (WGS) entry which is preliminary data.</text>
</comment>
<evidence type="ECO:0000313" key="6">
    <source>
        <dbReference type="Proteomes" id="UP000629963"/>
    </source>
</evidence>
<dbReference type="PANTHER" id="PTHR34069:SF2">
    <property type="entry name" value="BETA-KETOACYL-[ACYL-CARRIER-PROTEIN] SYNTHASE III"/>
    <property type="match status" value="1"/>
</dbReference>
<proteinExistence type="predicted"/>
<dbReference type="SUPFAM" id="SSF53901">
    <property type="entry name" value="Thiolase-like"/>
    <property type="match status" value="1"/>
</dbReference>
<accession>A0ABR7J7G7</accession>
<reference evidence="5 6" key="1">
    <citation type="submission" date="2020-08" db="EMBL/GenBank/DDBJ databases">
        <title>Description of novel Flavobacterium F-380 isolate.</title>
        <authorList>
            <person name="Saticioglu I.B."/>
            <person name="Duman M."/>
            <person name="Altun S."/>
        </authorList>
    </citation>
    <scope>NUCLEOTIDE SEQUENCE [LARGE SCALE GENOMIC DNA]</scope>
    <source>
        <strain evidence="5 6">F-380</strain>
    </source>
</reference>
<evidence type="ECO:0000256" key="1">
    <source>
        <dbReference type="ARBA" id="ARBA00022679"/>
    </source>
</evidence>
<keyword evidence="6" id="KW-1185">Reference proteome</keyword>
<dbReference type="Pfam" id="PF08545">
    <property type="entry name" value="ACP_syn_III"/>
    <property type="match status" value="1"/>
</dbReference>
<dbReference type="Pfam" id="PF08541">
    <property type="entry name" value="ACP_syn_III_C"/>
    <property type="match status" value="1"/>
</dbReference>
<dbReference type="RefSeq" id="WP_187010065.1">
    <property type="nucleotide sequence ID" value="NZ_JACRUI010000002.1"/>
</dbReference>
<sequence>MGNFTIQNVVLTGISAAVPSMIRKNIDNNFFSKEDLQKFIDNTGVKEFRVANKETTTADLGLEAAEKLIAEMHIDKNEIDVLIFVSQTPDYLNIPNTAPILQHKLGLPTSCLAFDIPLGCSGFVYGLSVLGTFMQNPSFRKGLLICGDTLSKIVSQEDKSTSLLFGDCAAAAILERKNTKNSISFNMGSDGSGHKAIIINEGGSRNAMNKESLELVAYDKEIKRRGCDLSLDGMDVFSFGINQAPKSVKDLMQFASFATDDIDFAIFHQANKMMNEMIRKKLKLVPEKVPYSLEKFGNTSSASIPITLVTQVKSQLESGKKRLLLCGFGVGLSWGTCYLETENLTVLDLIEI</sequence>
<protein>
    <submittedName>
        <fullName evidence="5">Ketoacyl-ACP synthase III</fullName>
    </submittedName>
</protein>
<evidence type="ECO:0000259" key="3">
    <source>
        <dbReference type="Pfam" id="PF08541"/>
    </source>
</evidence>
<dbReference type="CDD" id="cd00830">
    <property type="entry name" value="KAS_III"/>
    <property type="match status" value="1"/>
</dbReference>
<name>A0ABR7J7G7_9FLAO</name>
<evidence type="ECO:0000313" key="5">
    <source>
        <dbReference type="EMBL" id="MBC5841485.1"/>
    </source>
</evidence>
<dbReference type="Proteomes" id="UP000629963">
    <property type="component" value="Unassembled WGS sequence"/>
</dbReference>
<dbReference type="PANTHER" id="PTHR34069">
    <property type="entry name" value="3-OXOACYL-[ACYL-CARRIER-PROTEIN] SYNTHASE 3"/>
    <property type="match status" value="1"/>
</dbReference>
<dbReference type="EMBL" id="JACRUJ010000002">
    <property type="protein sequence ID" value="MBC5841485.1"/>
    <property type="molecule type" value="Genomic_DNA"/>
</dbReference>
<dbReference type="InterPro" id="IPR016039">
    <property type="entry name" value="Thiolase-like"/>
</dbReference>
<dbReference type="InterPro" id="IPR013747">
    <property type="entry name" value="ACP_syn_III_C"/>
</dbReference>
<feature type="domain" description="Beta-ketoacyl-[acyl-carrier-protein] synthase III N-terminal" evidence="4">
    <location>
        <begin position="114"/>
        <end position="191"/>
    </location>
</feature>
<dbReference type="NCBIfam" id="NF006829">
    <property type="entry name" value="PRK09352.1"/>
    <property type="match status" value="1"/>
</dbReference>